<accession>A0A4U6XBE7</accession>
<protein>
    <submittedName>
        <fullName evidence="2">Uncharacterized protein</fullName>
    </submittedName>
</protein>
<evidence type="ECO:0000256" key="1">
    <source>
        <dbReference type="SAM" id="MobiDB-lite"/>
    </source>
</evidence>
<proteinExistence type="predicted"/>
<organism evidence="2 3">
    <name type="scientific">Colletotrichum tanaceti</name>
    <dbReference type="NCBI Taxonomy" id="1306861"/>
    <lineage>
        <taxon>Eukaryota</taxon>
        <taxon>Fungi</taxon>
        <taxon>Dikarya</taxon>
        <taxon>Ascomycota</taxon>
        <taxon>Pezizomycotina</taxon>
        <taxon>Sordariomycetes</taxon>
        <taxon>Hypocreomycetidae</taxon>
        <taxon>Glomerellales</taxon>
        <taxon>Glomerellaceae</taxon>
        <taxon>Colletotrichum</taxon>
        <taxon>Colletotrichum destructivum species complex</taxon>
    </lineage>
</organism>
<evidence type="ECO:0000313" key="3">
    <source>
        <dbReference type="Proteomes" id="UP000310108"/>
    </source>
</evidence>
<keyword evidence="3" id="KW-1185">Reference proteome</keyword>
<dbReference type="STRING" id="1306861.A0A4U6XBE7"/>
<reference evidence="2 3" key="1">
    <citation type="journal article" date="2019" name="PLoS ONE">
        <title>Comparative genome analysis indicates high evolutionary potential of pathogenicity genes in Colletotrichum tanaceti.</title>
        <authorList>
            <person name="Lelwala R.V."/>
            <person name="Korhonen P.K."/>
            <person name="Young N.D."/>
            <person name="Scott J.B."/>
            <person name="Ades P.A."/>
            <person name="Gasser R.B."/>
            <person name="Taylor P.W.J."/>
        </authorList>
    </citation>
    <scope>NUCLEOTIDE SEQUENCE [LARGE SCALE GENOMIC DNA]</scope>
    <source>
        <strain evidence="2">BRIP57314</strain>
    </source>
</reference>
<name>A0A4U6XBE7_9PEZI</name>
<dbReference type="OrthoDB" id="4790051at2759"/>
<dbReference type="EMBL" id="PJEX01000209">
    <property type="protein sequence ID" value="TKW53021.1"/>
    <property type="molecule type" value="Genomic_DNA"/>
</dbReference>
<sequence>MPPPLTTSSSDNLVARLTSTFTTSTDCSNHVSFVAKYADLTSEETKIADDWLPRLYQCNRMEPLDTAEKKETARKHIWALVFSNNWNSNCIVPAPAKAPERTACQSTIQVGTLNRDAEQAKKKRRDGSMAPIPLQRSRGAAVFIKVNIHWIQEDMTFPLCDAKGSNFSTDIDYARLPNLNYWQAKGDCTATWDRAQLRRIGGQNTELVVHWIRNALKFSLKHRNRGRECTSPGKPADASNSATVTEQPAMPIYQTVDLGRLTFINLCADI</sequence>
<feature type="region of interest" description="Disordered" evidence="1">
    <location>
        <begin position="224"/>
        <end position="243"/>
    </location>
</feature>
<gene>
    <name evidence="2" type="ORF">CTA1_6833</name>
</gene>
<evidence type="ECO:0000313" key="2">
    <source>
        <dbReference type="EMBL" id="TKW53021.1"/>
    </source>
</evidence>
<dbReference type="AlphaFoldDB" id="A0A4U6XBE7"/>
<comment type="caution">
    <text evidence="2">The sequence shown here is derived from an EMBL/GenBank/DDBJ whole genome shotgun (WGS) entry which is preliminary data.</text>
</comment>
<dbReference type="Proteomes" id="UP000310108">
    <property type="component" value="Unassembled WGS sequence"/>
</dbReference>